<sequence>MVAGIGNLLAEITGEKPSASPAKPVPRPIPVPKRKPENELRRDPVKSLKTGPTDTPPSRPLSRPPPVSTSDKPSSLNRSRPTDQPVSRTPTRPDAPASRYHGTAGSRPSSAPAKPAGAPTSSAPARPPKKGSFAEIMARAQRAQETMGQVGKIQHKKVEKPVVKKEKDDVKPDPRAIGRKPIPSRNGTNPSRPNLSAPSKDVRSGPSSTTAKRKPAPEPEPAKKVRKPPTTGYAGTARPRPGAPAGKEKKQVAGGVLLNPSMSRYGSDKRRSSRYEEEDEDMSDFIEYDEDDDEGVPSRHYYSDDGSSDMEAGMDEIDDEEERAEYLAKKDDWREQQLEKRLKLEKERRKREALEALRRR</sequence>
<evidence type="ECO:0000256" key="1">
    <source>
        <dbReference type="ARBA" id="ARBA00006461"/>
    </source>
</evidence>
<feature type="compositionally biased region" description="Acidic residues" evidence="3">
    <location>
        <begin position="306"/>
        <end position="315"/>
    </location>
</feature>
<dbReference type="Pfam" id="PF08243">
    <property type="entry name" value="SPT2"/>
    <property type="match status" value="1"/>
</dbReference>
<accession>A0A2N3N671</accession>
<dbReference type="AlphaFoldDB" id="A0A2N3N671"/>
<feature type="compositionally biased region" description="Basic and acidic residues" evidence="3">
    <location>
        <begin position="34"/>
        <end position="46"/>
    </location>
</feature>
<evidence type="ECO:0000313" key="4">
    <source>
        <dbReference type="EMBL" id="PKS07907.1"/>
    </source>
</evidence>
<name>A0A2N3N671_9PEZI</name>
<dbReference type="GO" id="GO:0042393">
    <property type="term" value="F:histone binding"/>
    <property type="evidence" value="ECO:0007669"/>
    <property type="project" value="TreeGrafter"/>
</dbReference>
<evidence type="ECO:0008006" key="6">
    <source>
        <dbReference type="Google" id="ProtNLM"/>
    </source>
</evidence>
<evidence type="ECO:0000256" key="2">
    <source>
        <dbReference type="ARBA" id="ARBA00023054"/>
    </source>
</evidence>
<feature type="compositionally biased region" description="Polar residues" evidence="3">
    <location>
        <begin position="71"/>
        <end position="90"/>
    </location>
</feature>
<dbReference type="InterPro" id="IPR013256">
    <property type="entry name" value="Chromatin_SPT2"/>
</dbReference>
<evidence type="ECO:0000313" key="5">
    <source>
        <dbReference type="Proteomes" id="UP000233524"/>
    </source>
</evidence>
<dbReference type="VEuPathDB" id="FungiDB:jhhlp_006515"/>
<dbReference type="Proteomes" id="UP000233524">
    <property type="component" value="Unassembled WGS sequence"/>
</dbReference>
<keyword evidence="2" id="KW-0175">Coiled coil</keyword>
<dbReference type="InParanoid" id="A0A2N3N671"/>
<dbReference type="GO" id="GO:0006334">
    <property type="term" value="P:nucleosome assembly"/>
    <property type="evidence" value="ECO:0007669"/>
    <property type="project" value="TreeGrafter"/>
</dbReference>
<dbReference type="GO" id="GO:0006360">
    <property type="term" value="P:transcription by RNA polymerase I"/>
    <property type="evidence" value="ECO:0007669"/>
    <property type="project" value="TreeGrafter"/>
</dbReference>
<feature type="compositionally biased region" description="Basic and acidic residues" evidence="3">
    <location>
        <begin position="159"/>
        <end position="176"/>
    </location>
</feature>
<protein>
    <recommendedName>
        <fullName evidence="6">SPT2 chromatin protein</fullName>
    </recommendedName>
</protein>
<proteinExistence type="inferred from homology"/>
<dbReference type="GO" id="GO:0005730">
    <property type="term" value="C:nucleolus"/>
    <property type="evidence" value="ECO:0007669"/>
    <property type="project" value="TreeGrafter"/>
</dbReference>
<comment type="similarity">
    <text evidence="1">Belongs to the SPT2 family.</text>
</comment>
<feature type="compositionally biased region" description="Low complexity" evidence="3">
    <location>
        <begin position="228"/>
        <end position="245"/>
    </location>
</feature>
<dbReference type="EMBL" id="NLAX01000701">
    <property type="protein sequence ID" value="PKS07907.1"/>
    <property type="molecule type" value="Genomic_DNA"/>
</dbReference>
<dbReference type="PANTHER" id="PTHR22691">
    <property type="entry name" value="YEAST SPT2-RELATED"/>
    <property type="match status" value="1"/>
</dbReference>
<dbReference type="STRING" id="41688.A0A2N3N671"/>
<organism evidence="4 5">
    <name type="scientific">Lomentospora prolificans</name>
    <dbReference type="NCBI Taxonomy" id="41688"/>
    <lineage>
        <taxon>Eukaryota</taxon>
        <taxon>Fungi</taxon>
        <taxon>Dikarya</taxon>
        <taxon>Ascomycota</taxon>
        <taxon>Pezizomycotina</taxon>
        <taxon>Sordariomycetes</taxon>
        <taxon>Hypocreomycetidae</taxon>
        <taxon>Microascales</taxon>
        <taxon>Microascaceae</taxon>
        <taxon>Lomentospora</taxon>
    </lineage>
</organism>
<feature type="compositionally biased region" description="Basic and acidic residues" evidence="3">
    <location>
        <begin position="266"/>
        <end position="275"/>
    </location>
</feature>
<dbReference type="PANTHER" id="PTHR22691:SF8">
    <property type="entry name" value="PROTEIN SPT2 HOMOLOG"/>
    <property type="match status" value="1"/>
</dbReference>
<feature type="compositionally biased region" description="Pro residues" evidence="3">
    <location>
        <begin position="54"/>
        <end position="67"/>
    </location>
</feature>
<gene>
    <name evidence="4" type="ORF">jhhlp_006515</name>
</gene>
<dbReference type="OrthoDB" id="5245634at2759"/>
<dbReference type="GO" id="GO:0003677">
    <property type="term" value="F:DNA binding"/>
    <property type="evidence" value="ECO:0007669"/>
    <property type="project" value="TreeGrafter"/>
</dbReference>
<evidence type="ECO:0000256" key="3">
    <source>
        <dbReference type="SAM" id="MobiDB-lite"/>
    </source>
</evidence>
<feature type="region of interest" description="Disordered" evidence="3">
    <location>
        <begin position="1"/>
        <end position="315"/>
    </location>
</feature>
<dbReference type="SMART" id="SM00784">
    <property type="entry name" value="SPT2"/>
    <property type="match status" value="1"/>
</dbReference>
<feature type="compositionally biased region" description="Polar residues" evidence="3">
    <location>
        <begin position="185"/>
        <end position="197"/>
    </location>
</feature>
<feature type="compositionally biased region" description="Low complexity" evidence="3">
    <location>
        <begin position="104"/>
        <end position="124"/>
    </location>
</feature>
<feature type="compositionally biased region" description="Acidic residues" evidence="3">
    <location>
        <begin position="276"/>
        <end position="295"/>
    </location>
</feature>
<dbReference type="FunCoup" id="A0A2N3N671">
    <property type="interactions" value="342"/>
</dbReference>
<reference evidence="4 5" key="1">
    <citation type="journal article" date="2017" name="G3 (Bethesda)">
        <title>First Draft Genome Sequence of the Pathogenic Fungus Lomentospora prolificans (Formerly Scedosporium prolificans).</title>
        <authorList>
            <person name="Luo R."/>
            <person name="Zimin A."/>
            <person name="Workman R."/>
            <person name="Fan Y."/>
            <person name="Pertea G."/>
            <person name="Grossman N."/>
            <person name="Wear M.P."/>
            <person name="Jia B."/>
            <person name="Miller H."/>
            <person name="Casadevall A."/>
            <person name="Timp W."/>
            <person name="Zhang S.X."/>
            <person name="Salzberg S.L."/>
        </authorList>
    </citation>
    <scope>NUCLEOTIDE SEQUENCE [LARGE SCALE GENOMIC DNA]</scope>
    <source>
        <strain evidence="4 5">JHH-5317</strain>
    </source>
</reference>
<comment type="caution">
    <text evidence="4">The sequence shown here is derived from an EMBL/GenBank/DDBJ whole genome shotgun (WGS) entry which is preliminary data.</text>
</comment>
<keyword evidence="5" id="KW-1185">Reference proteome</keyword>